<dbReference type="Proteomes" id="UP000735302">
    <property type="component" value="Unassembled WGS sequence"/>
</dbReference>
<gene>
    <name evidence="1" type="ORF">PoB_002363000</name>
</gene>
<organism evidence="1 2">
    <name type="scientific">Plakobranchus ocellatus</name>
    <dbReference type="NCBI Taxonomy" id="259542"/>
    <lineage>
        <taxon>Eukaryota</taxon>
        <taxon>Metazoa</taxon>
        <taxon>Spiralia</taxon>
        <taxon>Lophotrochozoa</taxon>
        <taxon>Mollusca</taxon>
        <taxon>Gastropoda</taxon>
        <taxon>Heterobranchia</taxon>
        <taxon>Euthyneura</taxon>
        <taxon>Panpulmonata</taxon>
        <taxon>Sacoglossa</taxon>
        <taxon>Placobranchoidea</taxon>
        <taxon>Plakobranchidae</taxon>
        <taxon>Plakobranchus</taxon>
    </lineage>
</organism>
<proteinExistence type="predicted"/>
<name>A0AAV3ZPP5_9GAST</name>
<protein>
    <submittedName>
        <fullName evidence="1">Uncharacterized protein</fullName>
    </submittedName>
</protein>
<accession>A0AAV3ZPP5</accession>
<dbReference type="AlphaFoldDB" id="A0AAV3ZPP5"/>
<keyword evidence="2" id="KW-1185">Reference proteome</keyword>
<evidence type="ECO:0000313" key="1">
    <source>
        <dbReference type="EMBL" id="GFN97124.1"/>
    </source>
</evidence>
<reference evidence="1 2" key="1">
    <citation type="journal article" date="2021" name="Elife">
        <title>Chloroplast acquisition without the gene transfer in kleptoplastic sea slugs, Plakobranchus ocellatus.</title>
        <authorList>
            <person name="Maeda T."/>
            <person name="Takahashi S."/>
            <person name="Yoshida T."/>
            <person name="Shimamura S."/>
            <person name="Takaki Y."/>
            <person name="Nagai Y."/>
            <person name="Toyoda A."/>
            <person name="Suzuki Y."/>
            <person name="Arimoto A."/>
            <person name="Ishii H."/>
            <person name="Satoh N."/>
            <person name="Nishiyama T."/>
            <person name="Hasebe M."/>
            <person name="Maruyama T."/>
            <person name="Minagawa J."/>
            <person name="Obokata J."/>
            <person name="Shigenobu S."/>
        </authorList>
    </citation>
    <scope>NUCLEOTIDE SEQUENCE [LARGE SCALE GENOMIC DNA]</scope>
</reference>
<comment type="caution">
    <text evidence="1">The sequence shown here is derived from an EMBL/GenBank/DDBJ whole genome shotgun (WGS) entry which is preliminary data.</text>
</comment>
<sequence>MVCLQADHSKAVATQLLSSTFSKCVFSIREQQKIPNGTVVGKQTCITPPRMLKALAFSRKDDYASHVFVEASVNAEKFMLRKDFDEAISSEVIECFCKH</sequence>
<dbReference type="EMBL" id="BLXT01002730">
    <property type="protein sequence ID" value="GFN97124.1"/>
    <property type="molecule type" value="Genomic_DNA"/>
</dbReference>
<evidence type="ECO:0000313" key="2">
    <source>
        <dbReference type="Proteomes" id="UP000735302"/>
    </source>
</evidence>